<feature type="transmembrane region" description="Helical" evidence="1">
    <location>
        <begin position="181"/>
        <end position="210"/>
    </location>
</feature>
<feature type="transmembrane region" description="Helical" evidence="1">
    <location>
        <begin position="131"/>
        <end position="151"/>
    </location>
</feature>
<feature type="transmembrane region" description="Helical" evidence="1">
    <location>
        <begin position="427"/>
        <end position="446"/>
    </location>
</feature>
<dbReference type="EMBL" id="UOEX01000174">
    <property type="protein sequence ID" value="VAW36478.1"/>
    <property type="molecule type" value="Genomic_DNA"/>
</dbReference>
<evidence type="ECO:0008006" key="3">
    <source>
        <dbReference type="Google" id="ProtNLM"/>
    </source>
</evidence>
<feature type="transmembrane region" description="Helical" evidence="1">
    <location>
        <begin position="452"/>
        <end position="474"/>
    </location>
</feature>
<evidence type="ECO:0000313" key="2">
    <source>
        <dbReference type="EMBL" id="VAW36478.1"/>
    </source>
</evidence>
<evidence type="ECO:0000256" key="1">
    <source>
        <dbReference type="SAM" id="Phobius"/>
    </source>
</evidence>
<feature type="transmembrane region" description="Helical" evidence="1">
    <location>
        <begin position="397"/>
        <end position="415"/>
    </location>
</feature>
<feature type="transmembrane region" description="Helical" evidence="1">
    <location>
        <begin position="230"/>
        <end position="251"/>
    </location>
</feature>
<organism evidence="2">
    <name type="scientific">hydrothermal vent metagenome</name>
    <dbReference type="NCBI Taxonomy" id="652676"/>
    <lineage>
        <taxon>unclassified sequences</taxon>
        <taxon>metagenomes</taxon>
        <taxon>ecological metagenomes</taxon>
    </lineage>
</organism>
<sequence>MRVPPSIIQPRLRRGEQFVFLLLFICFGIKTAWLAVNIGRGVFPDESTWFGISRLFSANLLPPSDSAASYHLGLITHIPDLYFWLMGRLLHLNVFPLADLIFLRLVNVALGLTAIFFAWRLITLLVDSSAVRLLFMVMMTSTMMLTFIYGAVNYDNLSTLLAVTSLYYLSRFFMEHGYNDLLGWALLTLAGTMTKNVFLPYAAAMVIILTAREWKTLLAVIAGGLRSHSWLNWLKLLALLTLLALNLNLYLGNLLRFGQLLPTMNMVLPLNACLQNRLFTRGYVVREFKNGRLDWLAAQRLALRIRNPADRADALNMLLEARRVRNAPPTAPMSRLSYSRSWLRYMFARTYGVAAQLSMYKKPGLIRLYYAFFILAAALFCWRWRPGVPPGLGPPLFITLFYITVLMQMVNYDIYSQTGMVGLAITGRYIFPVLAPLYIILAHGLLYRMPRWWQWTAGGAVALLFIYGDFPWFLQHLTPLWLG</sequence>
<keyword evidence="1" id="KW-1133">Transmembrane helix</keyword>
<proteinExistence type="predicted"/>
<name>A0A3B0UZ70_9ZZZZ</name>
<dbReference type="AlphaFoldDB" id="A0A3B0UZ70"/>
<feature type="transmembrane region" description="Helical" evidence="1">
    <location>
        <begin position="368"/>
        <end position="385"/>
    </location>
</feature>
<feature type="transmembrane region" description="Helical" evidence="1">
    <location>
        <begin position="18"/>
        <end position="36"/>
    </location>
</feature>
<gene>
    <name evidence="2" type="ORF">MNBD_DELTA03-927</name>
</gene>
<feature type="transmembrane region" description="Helical" evidence="1">
    <location>
        <begin position="94"/>
        <end position="119"/>
    </location>
</feature>
<reference evidence="2" key="1">
    <citation type="submission" date="2018-06" db="EMBL/GenBank/DDBJ databases">
        <authorList>
            <person name="Zhirakovskaya E."/>
        </authorList>
    </citation>
    <scope>NUCLEOTIDE SEQUENCE</scope>
</reference>
<protein>
    <recommendedName>
        <fullName evidence="3">Glycosyltransferase RgtA/B/C/D-like domain-containing protein</fullName>
    </recommendedName>
</protein>
<keyword evidence="1" id="KW-0812">Transmembrane</keyword>
<keyword evidence="1" id="KW-0472">Membrane</keyword>
<accession>A0A3B0UZ70</accession>